<organism evidence="1 2">
    <name type="scientific">Dreissena polymorpha</name>
    <name type="common">Zebra mussel</name>
    <name type="synonym">Mytilus polymorpha</name>
    <dbReference type="NCBI Taxonomy" id="45954"/>
    <lineage>
        <taxon>Eukaryota</taxon>
        <taxon>Metazoa</taxon>
        <taxon>Spiralia</taxon>
        <taxon>Lophotrochozoa</taxon>
        <taxon>Mollusca</taxon>
        <taxon>Bivalvia</taxon>
        <taxon>Autobranchia</taxon>
        <taxon>Heteroconchia</taxon>
        <taxon>Euheterodonta</taxon>
        <taxon>Imparidentia</taxon>
        <taxon>Neoheterodontei</taxon>
        <taxon>Myida</taxon>
        <taxon>Dreissenoidea</taxon>
        <taxon>Dreissenidae</taxon>
        <taxon>Dreissena</taxon>
    </lineage>
</organism>
<dbReference type="AlphaFoldDB" id="A0A9D4M8F0"/>
<dbReference type="EMBL" id="JAIWYP010000002">
    <property type="protein sequence ID" value="KAH3871699.1"/>
    <property type="molecule type" value="Genomic_DNA"/>
</dbReference>
<evidence type="ECO:0000313" key="2">
    <source>
        <dbReference type="Proteomes" id="UP000828390"/>
    </source>
</evidence>
<reference evidence="1" key="2">
    <citation type="submission" date="2020-11" db="EMBL/GenBank/DDBJ databases">
        <authorList>
            <person name="McCartney M.A."/>
            <person name="Auch B."/>
            <person name="Kono T."/>
            <person name="Mallez S."/>
            <person name="Becker A."/>
            <person name="Gohl D.M."/>
            <person name="Silverstein K.A.T."/>
            <person name="Koren S."/>
            <person name="Bechman K.B."/>
            <person name="Herman A."/>
            <person name="Abrahante J.E."/>
            <person name="Garbe J."/>
        </authorList>
    </citation>
    <scope>NUCLEOTIDE SEQUENCE</scope>
    <source>
        <strain evidence="1">Duluth1</strain>
        <tissue evidence="1">Whole animal</tissue>
    </source>
</reference>
<gene>
    <name evidence="1" type="ORF">DPMN_034910</name>
</gene>
<sequence>MEVRDESKYRGDNNVVTSPFMYRMQQVGTPHTVSRPPLEVLVCITAQVRSVRLLGCHLSPSGNAVNPLSTYGPLPFRLAILSSSASQRCQRERTSGSKDYVTRWINRAARRSSPIRSSSDDGVKTFSTYGQLPFRFEFLRRSI</sequence>
<reference evidence="1" key="1">
    <citation type="journal article" date="2019" name="bioRxiv">
        <title>The Genome of the Zebra Mussel, Dreissena polymorpha: A Resource for Invasive Species Research.</title>
        <authorList>
            <person name="McCartney M.A."/>
            <person name="Auch B."/>
            <person name="Kono T."/>
            <person name="Mallez S."/>
            <person name="Zhang Y."/>
            <person name="Obille A."/>
            <person name="Becker A."/>
            <person name="Abrahante J.E."/>
            <person name="Garbe J."/>
            <person name="Badalamenti J.P."/>
            <person name="Herman A."/>
            <person name="Mangelson H."/>
            <person name="Liachko I."/>
            <person name="Sullivan S."/>
            <person name="Sone E.D."/>
            <person name="Koren S."/>
            <person name="Silverstein K.A.T."/>
            <person name="Beckman K.B."/>
            <person name="Gohl D.M."/>
        </authorList>
    </citation>
    <scope>NUCLEOTIDE SEQUENCE</scope>
    <source>
        <strain evidence="1">Duluth1</strain>
        <tissue evidence="1">Whole animal</tissue>
    </source>
</reference>
<proteinExistence type="predicted"/>
<keyword evidence="2" id="KW-1185">Reference proteome</keyword>
<evidence type="ECO:0000313" key="1">
    <source>
        <dbReference type="EMBL" id="KAH3871699.1"/>
    </source>
</evidence>
<name>A0A9D4M8F0_DREPO</name>
<dbReference type="Proteomes" id="UP000828390">
    <property type="component" value="Unassembled WGS sequence"/>
</dbReference>
<accession>A0A9D4M8F0</accession>
<comment type="caution">
    <text evidence="1">The sequence shown here is derived from an EMBL/GenBank/DDBJ whole genome shotgun (WGS) entry which is preliminary data.</text>
</comment>
<protein>
    <submittedName>
        <fullName evidence="1">Uncharacterized protein</fullName>
    </submittedName>
</protein>